<dbReference type="RefSeq" id="WP_160344866.1">
    <property type="nucleotide sequence ID" value="NZ_JAOAKZ010000003.1"/>
</dbReference>
<dbReference type="InterPro" id="IPR001279">
    <property type="entry name" value="Metallo-B-lactamas"/>
</dbReference>
<proteinExistence type="predicted"/>
<dbReference type="PANTHER" id="PTHR23131">
    <property type="entry name" value="ENDORIBONUCLEASE LACTB2"/>
    <property type="match status" value="1"/>
</dbReference>
<reference evidence="2 3" key="1">
    <citation type="submission" date="2019-12" db="EMBL/GenBank/DDBJ databases">
        <title>Microbes associate with the intestines of laboratory mice.</title>
        <authorList>
            <person name="Navarre W."/>
            <person name="Wong E."/>
        </authorList>
    </citation>
    <scope>NUCLEOTIDE SEQUENCE [LARGE SCALE GENOMIC DNA]</scope>
    <source>
        <strain evidence="2 3">NM66_B29</strain>
    </source>
</reference>
<keyword evidence="3" id="KW-1185">Reference proteome</keyword>
<dbReference type="SMART" id="SM00849">
    <property type="entry name" value="Lactamase_B"/>
    <property type="match status" value="1"/>
</dbReference>
<sequence length="372" mass="41434">MDNPTENLSWLKSPHAGETIGYRDRHGNERHLNVRYPQVTATTLIDGAEIRPHLYRCSFALDGFHFCERIDLYSIIEPGEQALFIDTGHHDLSGMAFLDDLLAKTGTPWEATDIFLTHLHDDHMGNVPYCLDQGARRVMRGACKPFDPAMVTAFMNDTGVTAAGDEGLDSFVTLLTGQDNPLYEPIPAVQVVGTGTVLDRGGYHLEVLETPGHTIDHLCLLEREQRFLFAGDHIIVASPGVLQLERDQHLLRSFLGSIRELRDLGLETVYMSHHEMLEGADNIVRLLDRILGTYDKPLGKTKDILTERGPASAYEVARASCQHLPGGLAGLVNGMRARRVSTTFGYVEYLVDIGWARRHEADDGTLMYEKAN</sequence>
<dbReference type="EMBL" id="WSRR01000003">
    <property type="protein sequence ID" value="MVX60374.1"/>
    <property type="molecule type" value="Genomic_DNA"/>
</dbReference>
<dbReference type="InterPro" id="IPR036866">
    <property type="entry name" value="RibonucZ/Hydroxyglut_hydro"/>
</dbReference>
<dbReference type="OrthoDB" id="2971563at2"/>
<evidence type="ECO:0000313" key="3">
    <source>
        <dbReference type="Proteomes" id="UP000463388"/>
    </source>
</evidence>
<keyword evidence="2" id="KW-0378">Hydrolase</keyword>
<dbReference type="GO" id="GO:0016787">
    <property type="term" value="F:hydrolase activity"/>
    <property type="evidence" value="ECO:0007669"/>
    <property type="project" value="UniProtKB-KW"/>
</dbReference>
<comment type="caution">
    <text evidence="2">The sequence shown here is derived from an EMBL/GenBank/DDBJ whole genome shotgun (WGS) entry which is preliminary data.</text>
</comment>
<organism evidence="2 3">
    <name type="scientific">Adlercreutzia mucosicola</name>
    <dbReference type="NCBI Taxonomy" id="580026"/>
    <lineage>
        <taxon>Bacteria</taxon>
        <taxon>Bacillati</taxon>
        <taxon>Actinomycetota</taxon>
        <taxon>Coriobacteriia</taxon>
        <taxon>Eggerthellales</taxon>
        <taxon>Eggerthellaceae</taxon>
        <taxon>Adlercreutzia</taxon>
    </lineage>
</organism>
<evidence type="ECO:0000259" key="1">
    <source>
        <dbReference type="SMART" id="SM00849"/>
    </source>
</evidence>
<dbReference type="AlphaFoldDB" id="A0A6N8JMT8"/>
<protein>
    <submittedName>
        <fullName evidence="2">MBL fold metallo-hydrolase</fullName>
    </submittedName>
</protein>
<dbReference type="SUPFAM" id="SSF56281">
    <property type="entry name" value="Metallo-hydrolase/oxidoreductase"/>
    <property type="match status" value="1"/>
</dbReference>
<dbReference type="Gene3D" id="3.60.15.10">
    <property type="entry name" value="Ribonuclease Z/Hydroxyacylglutathione hydrolase-like"/>
    <property type="match status" value="1"/>
</dbReference>
<gene>
    <name evidence="2" type="ORF">GKZ27_02705</name>
</gene>
<evidence type="ECO:0000313" key="2">
    <source>
        <dbReference type="EMBL" id="MVX60374.1"/>
    </source>
</evidence>
<dbReference type="InterPro" id="IPR050662">
    <property type="entry name" value="Sec-metab_biosynth-thioest"/>
</dbReference>
<dbReference type="Pfam" id="PF00753">
    <property type="entry name" value="Lactamase_B"/>
    <property type="match status" value="1"/>
</dbReference>
<dbReference type="PANTHER" id="PTHR23131:SF0">
    <property type="entry name" value="ENDORIBONUCLEASE LACTB2"/>
    <property type="match status" value="1"/>
</dbReference>
<accession>A0A6N8JMT8</accession>
<name>A0A6N8JMT8_9ACTN</name>
<dbReference type="Proteomes" id="UP000463388">
    <property type="component" value="Unassembled WGS sequence"/>
</dbReference>
<feature type="domain" description="Metallo-beta-lactamase" evidence="1">
    <location>
        <begin position="69"/>
        <end position="273"/>
    </location>
</feature>